<dbReference type="RefSeq" id="WP_304144520.1">
    <property type="nucleotide sequence ID" value="NZ_JAOAIE010000042.1"/>
</dbReference>
<keyword evidence="1" id="KW-1133">Transmembrane helix</keyword>
<dbReference type="EMBL" id="DSUJ01000011">
    <property type="protein sequence ID" value="HFI92337.1"/>
    <property type="molecule type" value="Genomic_DNA"/>
</dbReference>
<sequence>MGYSTILDILASVIMGGILLTTVLRLSDSAAEKTYNYSGELSLQQNLATIAQVIEYDFRKMGYCANWQNFPDPTKAIAQADSSSIKFYTDINNDGNIDSIRYYLGPTSELTSTPNPRDRLLYRVVNTTTPTEVNLGITQFYLIYFDALGDTVSLPIANPGIISSYEINIRVESVYAYDEKYSSAYWRQIRLVARNLKNR</sequence>
<reference evidence="2" key="1">
    <citation type="journal article" date="2020" name="mSystems">
        <title>Genome- and Community-Level Interaction Insights into Carbon Utilization and Element Cycling Functions of Hydrothermarchaeota in Hydrothermal Sediment.</title>
        <authorList>
            <person name="Zhou Z."/>
            <person name="Liu Y."/>
            <person name="Xu W."/>
            <person name="Pan J."/>
            <person name="Luo Z.H."/>
            <person name="Li M."/>
        </authorList>
    </citation>
    <scope>NUCLEOTIDE SEQUENCE [LARGE SCALE GENOMIC DNA]</scope>
    <source>
        <strain evidence="2">SpSt-479</strain>
    </source>
</reference>
<evidence type="ECO:0000313" key="2">
    <source>
        <dbReference type="EMBL" id="HFI92337.1"/>
    </source>
</evidence>
<name>A0A7V2ZLW2_9BACT</name>
<proteinExistence type="predicted"/>
<feature type="transmembrane region" description="Helical" evidence="1">
    <location>
        <begin position="6"/>
        <end position="26"/>
    </location>
</feature>
<accession>A0A7V2ZLW2</accession>
<keyword evidence="1" id="KW-0812">Transmembrane</keyword>
<gene>
    <name evidence="2" type="ORF">ENS31_12545</name>
</gene>
<organism evidence="2">
    <name type="scientific">Ignavibacterium album</name>
    <dbReference type="NCBI Taxonomy" id="591197"/>
    <lineage>
        <taxon>Bacteria</taxon>
        <taxon>Pseudomonadati</taxon>
        <taxon>Ignavibacteriota</taxon>
        <taxon>Ignavibacteria</taxon>
        <taxon>Ignavibacteriales</taxon>
        <taxon>Ignavibacteriaceae</taxon>
        <taxon>Ignavibacterium</taxon>
    </lineage>
</organism>
<keyword evidence="1" id="KW-0472">Membrane</keyword>
<dbReference type="AlphaFoldDB" id="A0A7V2ZLW2"/>
<comment type="caution">
    <text evidence="2">The sequence shown here is derived from an EMBL/GenBank/DDBJ whole genome shotgun (WGS) entry which is preliminary data.</text>
</comment>
<evidence type="ECO:0000256" key="1">
    <source>
        <dbReference type="SAM" id="Phobius"/>
    </source>
</evidence>
<protein>
    <submittedName>
        <fullName evidence="2">Uncharacterized protein</fullName>
    </submittedName>
</protein>